<dbReference type="STRING" id="1436961.SAMN05421739_105362"/>
<organism evidence="6 7">
    <name type="scientific">Pontibacter chinhatensis</name>
    <dbReference type="NCBI Taxonomy" id="1436961"/>
    <lineage>
        <taxon>Bacteria</taxon>
        <taxon>Pseudomonadati</taxon>
        <taxon>Bacteroidota</taxon>
        <taxon>Cytophagia</taxon>
        <taxon>Cytophagales</taxon>
        <taxon>Hymenobacteraceae</taxon>
        <taxon>Pontibacter</taxon>
    </lineage>
</organism>
<dbReference type="Pfam" id="PF00034">
    <property type="entry name" value="Cytochrom_C"/>
    <property type="match status" value="1"/>
</dbReference>
<evidence type="ECO:0000256" key="3">
    <source>
        <dbReference type="ARBA" id="ARBA00023004"/>
    </source>
</evidence>
<keyword evidence="2 4" id="KW-0479">Metal-binding</keyword>
<evidence type="ECO:0000313" key="7">
    <source>
        <dbReference type="Proteomes" id="UP000198724"/>
    </source>
</evidence>
<dbReference type="GO" id="GO:0046872">
    <property type="term" value="F:metal ion binding"/>
    <property type="evidence" value="ECO:0007669"/>
    <property type="project" value="UniProtKB-KW"/>
</dbReference>
<dbReference type="PROSITE" id="PS51007">
    <property type="entry name" value="CYTC"/>
    <property type="match status" value="1"/>
</dbReference>
<dbReference type="SUPFAM" id="SSF46626">
    <property type="entry name" value="Cytochrome c"/>
    <property type="match status" value="1"/>
</dbReference>
<dbReference type="PANTHER" id="PTHR35008">
    <property type="entry name" value="BLL4482 PROTEIN-RELATED"/>
    <property type="match status" value="1"/>
</dbReference>
<evidence type="ECO:0000313" key="6">
    <source>
        <dbReference type="EMBL" id="SFH08030.1"/>
    </source>
</evidence>
<feature type="domain" description="Cytochrome c" evidence="5">
    <location>
        <begin position="45"/>
        <end position="185"/>
    </location>
</feature>
<evidence type="ECO:0000259" key="5">
    <source>
        <dbReference type="PROSITE" id="PS51007"/>
    </source>
</evidence>
<proteinExistence type="predicted"/>
<evidence type="ECO:0000256" key="4">
    <source>
        <dbReference type="PROSITE-ProRule" id="PRU00433"/>
    </source>
</evidence>
<dbReference type="InterPro" id="IPR036909">
    <property type="entry name" value="Cyt_c-like_dom_sf"/>
</dbReference>
<dbReference type="InterPro" id="IPR051459">
    <property type="entry name" value="Cytochrome_c-type_DH"/>
</dbReference>
<name>A0A1I2X3C3_9BACT</name>
<dbReference type="Gene3D" id="1.10.760.10">
    <property type="entry name" value="Cytochrome c-like domain"/>
    <property type="match status" value="1"/>
</dbReference>
<dbReference type="OrthoDB" id="9809720at2"/>
<reference evidence="7" key="1">
    <citation type="submission" date="2016-10" db="EMBL/GenBank/DDBJ databases">
        <authorList>
            <person name="Varghese N."/>
            <person name="Submissions S."/>
        </authorList>
    </citation>
    <scope>NUCLEOTIDE SEQUENCE [LARGE SCALE GENOMIC DNA]</scope>
    <source>
        <strain evidence="7">LP51</strain>
    </source>
</reference>
<keyword evidence="7" id="KW-1185">Reference proteome</keyword>
<sequence length="204" mass="22446">MKIFLLISSLLLFSILVLVPSPLKDKSQKNSKPATTATALQDDKEKIKLGEHLVLTSACHDCHTPKKMTDKGQEFDFSRALSGHPADMPPPEVDRKAMEQKGLVVTQTLTAWVGPWGISYAANITSDATGIGNWTEKQFFTAIRQGKYKGLENSRMLLPPMPWDMYKNMTDEELSAIYAYLKSTKPIKNVVPAAEPPVAAAAGK</sequence>
<gene>
    <name evidence="6" type="ORF">SAMN05421739_105362</name>
</gene>
<dbReference type="GO" id="GO:0009055">
    <property type="term" value="F:electron transfer activity"/>
    <property type="evidence" value="ECO:0007669"/>
    <property type="project" value="InterPro"/>
</dbReference>
<dbReference type="InterPro" id="IPR009056">
    <property type="entry name" value="Cyt_c-like_dom"/>
</dbReference>
<dbReference type="EMBL" id="FOOT01000005">
    <property type="protein sequence ID" value="SFH08030.1"/>
    <property type="molecule type" value="Genomic_DNA"/>
</dbReference>
<keyword evidence="1 4" id="KW-0349">Heme</keyword>
<dbReference type="GO" id="GO:0020037">
    <property type="term" value="F:heme binding"/>
    <property type="evidence" value="ECO:0007669"/>
    <property type="project" value="InterPro"/>
</dbReference>
<protein>
    <submittedName>
        <fullName evidence="6">Cytochrome c</fullName>
    </submittedName>
</protein>
<evidence type="ECO:0000256" key="2">
    <source>
        <dbReference type="ARBA" id="ARBA00022723"/>
    </source>
</evidence>
<accession>A0A1I2X3C3</accession>
<dbReference type="RefSeq" id="WP_092103690.1">
    <property type="nucleotide sequence ID" value="NZ_FOOT01000005.1"/>
</dbReference>
<dbReference type="Proteomes" id="UP000198724">
    <property type="component" value="Unassembled WGS sequence"/>
</dbReference>
<keyword evidence="3 4" id="KW-0408">Iron</keyword>
<evidence type="ECO:0000256" key="1">
    <source>
        <dbReference type="ARBA" id="ARBA00022617"/>
    </source>
</evidence>
<dbReference type="PANTHER" id="PTHR35008:SF4">
    <property type="entry name" value="BLL4482 PROTEIN"/>
    <property type="match status" value="1"/>
</dbReference>
<dbReference type="AlphaFoldDB" id="A0A1I2X3C3"/>